<protein>
    <submittedName>
        <fullName evidence="2">Putrescine oxidase</fullName>
        <ecNumber evidence="2">1.4.3.10</ecNumber>
    </submittedName>
</protein>
<dbReference type="PRINTS" id="PR00419">
    <property type="entry name" value="ADXRDTASE"/>
</dbReference>
<dbReference type="GO" id="GO:0050232">
    <property type="term" value="F:putrescine oxidase activity"/>
    <property type="evidence" value="ECO:0007669"/>
    <property type="project" value="UniProtKB-EC"/>
</dbReference>
<dbReference type="EMBL" id="PVNK01000257">
    <property type="protein sequence ID" value="PRP91086.1"/>
    <property type="molecule type" value="Genomic_DNA"/>
</dbReference>
<reference evidence="2 3" key="1">
    <citation type="submission" date="2018-03" db="EMBL/GenBank/DDBJ databases">
        <title>Draft Genome Sequences of the Obligatory Marine Myxobacteria Enhygromyxa salina SWB005.</title>
        <authorList>
            <person name="Poehlein A."/>
            <person name="Moghaddam J.A."/>
            <person name="Harms H."/>
            <person name="Alanjari M."/>
            <person name="Koenig G.M."/>
            <person name="Daniel R."/>
            <person name="Schaeberle T.F."/>
        </authorList>
    </citation>
    <scope>NUCLEOTIDE SEQUENCE [LARGE SCALE GENOMIC DNA]</scope>
    <source>
        <strain evidence="2 3">SWB005</strain>
    </source>
</reference>
<dbReference type="Proteomes" id="UP000237968">
    <property type="component" value="Unassembled WGS sequence"/>
</dbReference>
<dbReference type="PANTHER" id="PTHR42923">
    <property type="entry name" value="PROTOPORPHYRINOGEN OXIDASE"/>
    <property type="match status" value="1"/>
</dbReference>
<dbReference type="EC" id="1.4.3.10" evidence="2"/>
<evidence type="ECO:0000313" key="2">
    <source>
        <dbReference type="EMBL" id="PRP91086.1"/>
    </source>
</evidence>
<feature type="domain" description="Amine oxidase" evidence="1">
    <location>
        <begin position="15"/>
        <end position="233"/>
    </location>
</feature>
<evidence type="ECO:0000259" key="1">
    <source>
        <dbReference type="Pfam" id="PF01593"/>
    </source>
</evidence>
<comment type="caution">
    <text evidence="2">The sequence shown here is derived from an EMBL/GenBank/DDBJ whole genome shotgun (WGS) entry which is preliminary data.</text>
</comment>
<dbReference type="InterPro" id="IPR050464">
    <property type="entry name" value="Zeta_carotene_desat/Oxidored"/>
</dbReference>
<sequence length="433" mass="47722">MTQPKMKVAVVGAGLAGLTAAYKLVKEGRFEVTVLEARDRIGGRVLSRKIEGCDVDLGGFLVFPWYHDYRTLCAELDVDSELHRVPSVDIYYDLGDRHPLREDQFKLHLIKLIAVATKSIASALTAGPLDRPNLDHYQQRTIEACVDDWVGDPVESAKYKRLIDTLCQGYCYPPIAEYKAAFAMPIYPRTVFGGSSTKSDMFRHGSRSLPDALLSEFLALGGQLRLGCEVKGFDGDGLETSEGWLGADRFVFAQNADHPLMRDLIPRSKRSVPYTRFVTAVVRLRERYQPQTPDWGAIFFTPREEPGAQALSMIDLERLYASEALRHHYTLNIRLDHDEAIDLRGIEAAVNALCPEGGGVEEVVTHEVWAQSMPVSDELFVEAVRALQGVGGCYFAGDYLGCPSMEVAVATGLDAARAIAGSHPGFIAGGLIR</sequence>
<dbReference type="Gene3D" id="3.50.50.60">
    <property type="entry name" value="FAD/NAD(P)-binding domain"/>
    <property type="match status" value="1"/>
</dbReference>
<dbReference type="SUPFAM" id="SSF51905">
    <property type="entry name" value="FAD/NAD(P)-binding domain"/>
    <property type="match status" value="1"/>
</dbReference>
<dbReference type="AlphaFoldDB" id="A0A2S9XDZ4"/>
<organism evidence="2 3">
    <name type="scientific">Enhygromyxa salina</name>
    <dbReference type="NCBI Taxonomy" id="215803"/>
    <lineage>
        <taxon>Bacteria</taxon>
        <taxon>Pseudomonadati</taxon>
        <taxon>Myxococcota</taxon>
        <taxon>Polyangia</taxon>
        <taxon>Nannocystales</taxon>
        <taxon>Nannocystaceae</taxon>
        <taxon>Enhygromyxa</taxon>
    </lineage>
</organism>
<accession>A0A2S9XDZ4</accession>
<keyword evidence="3" id="KW-1185">Reference proteome</keyword>
<keyword evidence="2" id="KW-0560">Oxidoreductase</keyword>
<name>A0A2S9XDZ4_9BACT</name>
<proteinExistence type="predicted"/>
<dbReference type="InterPro" id="IPR002937">
    <property type="entry name" value="Amino_oxidase"/>
</dbReference>
<dbReference type="InterPro" id="IPR036188">
    <property type="entry name" value="FAD/NAD-bd_sf"/>
</dbReference>
<evidence type="ECO:0000313" key="3">
    <source>
        <dbReference type="Proteomes" id="UP000237968"/>
    </source>
</evidence>
<dbReference type="Pfam" id="PF01593">
    <property type="entry name" value="Amino_oxidase"/>
    <property type="match status" value="1"/>
</dbReference>
<gene>
    <name evidence="2" type="primary">puo</name>
    <name evidence="2" type="ORF">ENSA5_58230</name>
</gene>
<dbReference type="RefSeq" id="WP_106395028.1">
    <property type="nucleotide sequence ID" value="NZ_PVNK01000257.1"/>
</dbReference>